<dbReference type="InterPro" id="IPR050271">
    <property type="entry name" value="UDP-glycosyltransferase"/>
</dbReference>
<gene>
    <name evidence="6" type="ORF">JRQ81_004425</name>
</gene>
<comment type="similarity">
    <text evidence="1 4">Belongs to the UDP-glycosyltransferase family.</text>
</comment>
<evidence type="ECO:0000256" key="2">
    <source>
        <dbReference type="ARBA" id="ARBA00022676"/>
    </source>
</evidence>
<evidence type="ECO:0000256" key="1">
    <source>
        <dbReference type="ARBA" id="ARBA00009995"/>
    </source>
</evidence>
<dbReference type="PROSITE" id="PS00375">
    <property type="entry name" value="UDPGT"/>
    <property type="match status" value="1"/>
</dbReference>
<proteinExistence type="inferred from homology"/>
<keyword evidence="5" id="KW-1133">Transmembrane helix</keyword>
<protein>
    <recommendedName>
        <fullName evidence="5">UDP-glucuronosyltransferase</fullName>
        <ecNumber evidence="5">2.4.1.17</ecNumber>
    </recommendedName>
</protein>
<evidence type="ECO:0000313" key="7">
    <source>
        <dbReference type="Proteomes" id="UP001142489"/>
    </source>
</evidence>
<keyword evidence="2 4" id="KW-0328">Glycosyltransferase</keyword>
<reference evidence="6" key="1">
    <citation type="journal article" date="2023" name="DNA Res.">
        <title>Chromosome-level genome assembly of Phrynocephalus forsythii using third-generation DNA sequencing and Hi-C analysis.</title>
        <authorList>
            <person name="Qi Y."/>
            <person name="Zhao W."/>
            <person name="Zhao Y."/>
            <person name="Niu C."/>
            <person name="Cao S."/>
            <person name="Zhang Y."/>
        </authorList>
    </citation>
    <scope>NUCLEOTIDE SEQUENCE</scope>
    <source>
        <tissue evidence="6">Muscle</tissue>
    </source>
</reference>
<keyword evidence="5" id="KW-0732">Signal</keyword>
<organism evidence="6 7">
    <name type="scientific">Phrynocephalus forsythii</name>
    <dbReference type="NCBI Taxonomy" id="171643"/>
    <lineage>
        <taxon>Eukaryota</taxon>
        <taxon>Metazoa</taxon>
        <taxon>Chordata</taxon>
        <taxon>Craniata</taxon>
        <taxon>Vertebrata</taxon>
        <taxon>Euteleostomi</taxon>
        <taxon>Lepidosauria</taxon>
        <taxon>Squamata</taxon>
        <taxon>Bifurcata</taxon>
        <taxon>Unidentata</taxon>
        <taxon>Episquamata</taxon>
        <taxon>Toxicofera</taxon>
        <taxon>Iguania</taxon>
        <taxon>Acrodonta</taxon>
        <taxon>Agamidae</taxon>
        <taxon>Agaminae</taxon>
        <taxon>Phrynocephalus</taxon>
    </lineage>
</organism>
<evidence type="ECO:0000256" key="4">
    <source>
        <dbReference type="RuleBase" id="RU003718"/>
    </source>
</evidence>
<keyword evidence="3 4" id="KW-0808">Transferase</keyword>
<dbReference type="Pfam" id="PF00201">
    <property type="entry name" value="UDPGT"/>
    <property type="match status" value="1"/>
</dbReference>
<keyword evidence="5" id="KW-0472">Membrane</keyword>
<dbReference type="EMBL" id="JAPFRF010000012">
    <property type="protein sequence ID" value="KAJ7313152.1"/>
    <property type="molecule type" value="Genomic_DNA"/>
</dbReference>
<comment type="caution">
    <text evidence="6">The sequence shown here is derived from an EMBL/GenBank/DDBJ whole genome shotgun (WGS) entry which is preliminary data.</text>
</comment>
<keyword evidence="5" id="KW-0812">Transmembrane</keyword>
<keyword evidence="7" id="KW-1185">Reference proteome</keyword>
<sequence>MSVKWVLVFPLVLMFSGSSSPGKVLVWPIDFSHWLNMKVILHELIDRGHQVTVLVPSSFLGIDFSQPSQFHVEVISVPFSKEDAEALMQDFIRMWSYQRHELSFWRFSMNSFDLMTDMLQRSKIICDTVLLNETLLGKLESAHFDLVIADAAMPCGELVALKFNRPFIYSLRFTFGNTMERLCGGLPSPPSYVPATMGGFTDRMTFTQRMGNMFFYLSQDILFHHFLFKEFDNLFSEVLGSMVKNLTDEKSALVALALSQLPQKVIWRYKGKKPDTLGANTRLYDWIPQNDLLGHPKTKAFITHGGTNGIYEAIYHSIPLVGIPMFADQPDNIGHMKAKGMAVELNIHTMTAKDLVEAVNTVIHNATYKENAVRISQIHHDQPIKPLERAVFWIEFVMRHKSVKHLRVAAYDLTWYQYHNLDVIAFLVTCVALFVLIAVKCCAFCCWKCCSFRKKTKKE</sequence>
<comment type="subcellular location">
    <subcellularLocation>
        <location evidence="5">Membrane</location>
        <topology evidence="5">Single-pass membrane protein</topology>
    </subcellularLocation>
</comment>
<evidence type="ECO:0000256" key="3">
    <source>
        <dbReference type="ARBA" id="ARBA00022679"/>
    </source>
</evidence>
<evidence type="ECO:0000313" key="6">
    <source>
        <dbReference type="EMBL" id="KAJ7313152.1"/>
    </source>
</evidence>
<dbReference type="SUPFAM" id="SSF53756">
    <property type="entry name" value="UDP-Glycosyltransferase/glycogen phosphorylase"/>
    <property type="match status" value="1"/>
</dbReference>
<dbReference type="Gene3D" id="3.40.50.2000">
    <property type="entry name" value="Glycogen Phosphorylase B"/>
    <property type="match status" value="2"/>
</dbReference>
<comment type="catalytic activity">
    <reaction evidence="5">
        <text>glucuronate acceptor + UDP-alpha-D-glucuronate = acceptor beta-D-glucuronoside + UDP + H(+)</text>
        <dbReference type="Rhea" id="RHEA:21032"/>
        <dbReference type="ChEBI" id="CHEBI:15378"/>
        <dbReference type="ChEBI" id="CHEBI:58052"/>
        <dbReference type="ChEBI" id="CHEBI:58223"/>
        <dbReference type="ChEBI" id="CHEBI:132367"/>
        <dbReference type="ChEBI" id="CHEBI:132368"/>
        <dbReference type="EC" id="2.4.1.17"/>
    </reaction>
</comment>
<dbReference type="PANTHER" id="PTHR48043">
    <property type="entry name" value="EG:EG0003.4 PROTEIN-RELATED"/>
    <property type="match status" value="1"/>
</dbReference>
<dbReference type="GO" id="GO:0016020">
    <property type="term" value="C:membrane"/>
    <property type="evidence" value="ECO:0007669"/>
    <property type="project" value="UniProtKB-SubCell"/>
</dbReference>
<dbReference type="InterPro" id="IPR035595">
    <property type="entry name" value="UDP_glycos_trans_CS"/>
</dbReference>
<dbReference type="InterPro" id="IPR002213">
    <property type="entry name" value="UDP_glucos_trans"/>
</dbReference>
<dbReference type="Proteomes" id="UP001142489">
    <property type="component" value="Unassembled WGS sequence"/>
</dbReference>
<dbReference type="AlphaFoldDB" id="A0A9Q1AV76"/>
<evidence type="ECO:0000256" key="5">
    <source>
        <dbReference type="RuleBase" id="RU362059"/>
    </source>
</evidence>
<feature type="transmembrane region" description="Helical" evidence="5">
    <location>
        <begin position="423"/>
        <end position="447"/>
    </location>
</feature>
<dbReference type="GO" id="GO:0015020">
    <property type="term" value="F:glucuronosyltransferase activity"/>
    <property type="evidence" value="ECO:0007669"/>
    <property type="project" value="UniProtKB-EC"/>
</dbReference>
<feature type="signal peptide" evidence="5">
    <location>
        <begin position="1"/>
        <end position="21"/>
    </location>
</feature>
<accession>A0A9Q1AV76</accession>
<dbReference type="OrthoDB" id="5835829at2759"/>
<feature type="chain" id="PRO_5040540783" description="UDP-glucuronosyltransferase" evidence="5">
    <location>
        <begin position="22"/>
        <end position="459"/>
    </location>
</feature>
<dbReference type="FunFam" id="3.40.50.2000:FF:000134">
    <property type="entry name" value="UDP-glucuronosyltransferase 2A2 isoform X1"/>
    <property type="match status" value="1"/>
</dbReference>
<dbReference type="PANTHER" id="PTHR48043:SF140">
    <property type="entry name" value="UDP-GLUCURONOSYLTRANSFERASE 2A1"/>
    <property type="match status" value="1"/>
</dbReference>
<name>A0A9Q1AV76_9SAUR</name>
<dbReference type="CDD" id="cd03784">
    <property type="entry name" value="GT1_Gtf-like"/>
    <property type="match status" value="1"/>
</dbReference>
<dbReference type="EC" id="2.4.1.17" evidence="5"/>